<dbReference type="Gene3D" id="3.30.870.10">
    <property type="entry name" value="Endonuclease Chain A"/>
    <property type="match status" value="2"/>
</dbReference>
<dbReference type="EMBL" id="DWWM01000005">
    <property type="protein sequence ID" value="HJC35628.1"/>
    <property type="molecule type" value="Genomic_DNA"/>
</dbReference>
<evidence type="ECO:0000259" key="14">
    <source>
        <dbReference type="PROSITE" id="PS50035"/>
    </source>
</evidence>
<dbReference type="InterPro" id="IPR001736">
    <property type="entry name" value="PLipase_D/transphosphatidylase"/>
</dbReference>
<feature type="transmembrane region" description="Helical" evidence="13">
    <location>
        <begin position="52"/>
        <end position="69"/>
    </location>
</feature>
<evidence type="ECO:0000256" key="1">
    <source>
        <dbReference type="ARBA" id="ARBA00004651"/>
    </source>
</evidence>
<dbReference type="PANTHER" id="PTHR21248">
    <property type="entry name" value="CARDIOLIPIN SYNTHASE"/>
    <property type="match status" value="1"/>
</dbReference>
<dbReference type="CDD" id="cd09160">
    <property type="entry name" value="PLDc_SMU_988_like_2"/>
    <property type="match status" value="1"/>
</dbReference>
<evidence type="ECO:0000256" key="9">
    <source>
        <dbReference type="ARBA" id="ARBA00023136"/>
    </source>
</evidence>
<dbReference type="PROSITE" id="PS50035">
    <property type="entry name" value="PLD"/>
    <property type="match status" value="2"/>
</dbReference>
<keyword evidence="6" id="KW-0677">Repeat</keyword>
<feature type="transmembrane region" description="Helical" evidence="13">
    <location>
        <begin position="81"/>
        <end position="99"/>
    </location>
</feature>
<evidence type="ECO:0000256" key="6">
    <source>
        <dbReference type="ARBA" id="ARBA00022737"/>
    </source>
</evidence>
<evidence type="ECO:0000313" key="15">
    <source>
        <dbReference type="EMBL" id="HJC35628.1"/>
    </source>
</evidence>
<dbReference type="Proteomes" id="UP000823896">
    <property type="component" value="Unassembled WGS sequence"/>
</dbReference>
<keyword evidence="8" id="KW-0443">Lipid metabolism</keyword>
<proteinExistence type="predicted"/>
<evidence type="ECO:0000256" key="13">
    <source>
        <dbReference type="SAM" id="Phobius"/>
    </source>
</evidence>
<accession>A0A9D2NRW6</accession>
<sequence>MNPRHEQKRRKLSFKRILSFFKSKIFFVGIMLLAQLIVLAVLTMVLSYQFYWFYYILVILSFVASIYVINREDNPSFKILWVLLIMAVPVMGGLFYILFGGRKVPKELRVRDQQSLQELRSVMKQNQEMAEVLREEEPDAFRQASFAWNSGYFPVYANCEVTYFPLGEDKFAALLQALRKAKRFIFLEYFIIAEGIMWNSVLDILKDKVKEGVDVRLIYDDAGCITTLPPDYCKTLRRYGIKAKLFNPIEPHLAMQMNNRDHRKIVVIDGCCAFTGGVNLADEYINRYERFGHWKDMAVMIRGEAVATFTAIFLQFWNFDEPQKSDPRTFMACSMNQHIRAEGVVIPFSDSPTDEDYVGQQTHINLINSARRFLYATTPYLVIDQETRMALILAAKNGVDVRILVPHIPDKEIVFEVTRSNYERLIEGGVKIYEYTPGFVHGKVMLSDEQSAVVGTVNMDYRSYYLHYECGVWMYKTPCLHDIRKDLEECFALSHQVTLEECRSVSIGRRFLRAFLNIISPIM</sequence>
<evidence type="ECO:0000256" key="4">
    <source>
        <dbReference type="ARBA" id="ARBA00022679"/>
    </source>
</evidence>
<keyword evidence="2" id="KW-1003">Cell membrane</keyword>
<evidence type="ECO:0000256" key="5">
    <source>
        <dbReference type="ARBA" id="ARBA00022692"/>
    </source>
</evidence>
<dbReference type="CDD" id="cd09154">
    <property type="entry name" value="PLDc_SMU_988_like_1"/>
    <property type="match status" value="1"/>
</dbReference>
<keyword evidence="11" id="KW-1208">Phospholipid metabolism</keyword>
<dbReference type="InterPro" id="IPR025202">
    <property type="entry name" value="PLD-like_dom"/>
</dbReference>
<dbReference type="InterPro" id="IPR027379">
    <property type="entry name" value="CLS_N"/>
</dbReference>
<feature type="transmembrane region" description="Helical" evidence="13">
    <location>
        <begin position="25"/>
        <end position="46"/>
    </location>
</feature>
<comment type="caution">
    <text evidence="15">The sequence shown here is derived from an EMBL/GenBank/DDBJ whole genome shotgun (WGS) entry which is preliminary data.</text>
</comment>
<evidence type="ECO:0000256" key="10">
    <source>
        <dbReference type="ARBA" id="ARBA00023209"/>
    </source>
</evidence>
<evidence type="ECO:0000313" key="16">
    <source>
        <dbReference type="Proteomes" id="UP000823896"/>
    </source>
</evidence>
<dbReference type="GO" id="GO:0005886">
    <property type="term" value="C:plasma membrane"/>
    <property type="evidence" value="ECO:0007669"/>
    <property type="project" value="UniProtKB-SubCell"/>
</dbReference>
<dbReference type="Pfam" id="PF13091">
    <property type="entry name" value="PLDc_2"/>
    <property type="match status" value="2"/>
</dbReference>
<dbReference type="Pfam" id="PF13396">
    <property type="entry name" value="PLDc_N"/>
    <property type="match status" value="1"/>
</dbReference>
<evidence type="ECO:0000256" key="2">
    <source>
        <dbReference type="ARBA" id="ARBA00022475"/>
    </source>
</evidence>
<keyword evidence="7 13" id="KW-1133">Transmembrane helix</keyword>
<evidence type="ECO:0000256" key="7">
    <source>
        <dbReference type="ARBA" id="ARBA00022989"/>
    </source>
</evidence>
<dbReference type="GO" id="GO:0008808">
    <property type="term" value="F:cardiolipin synthase activity"/>
    <property type="evidence" value="ECO:0007669"/>
    <property type="project" value="UniProtKB-UniRule"/>
</dbReference>
<reference evidence="15" key="1">
    <citation type="journal article" date="2021" name="PeerJ">
        <title>Extensive microbial diversity within the chicken gut microbiome revealed by metagenomics and culture.</title>
        <authorList>
            <person name="Gilroy R."/>
            <person name="Ravi A."/>
            <person name="Getino M."/>
            <person name="Pursley I."/>
            <person name="Horton D.L."/>
            <person name="Alikhan N.F."/>
            <person name="Baker D."/>
            <person name="Gharbi K."/>
            <person name="Hall N."/>
            <person name="Watson M."/>
            <person name="Adriaenssens E.M."/>
            <person name="Foster-Nyarko E."/>
            <person name="Jarju S."/>
            <person name="Secka A."/>
            <person name="Antonio M."/>
            <person name="Oren A."/>
            <person name="Chaudhuri R.R."/>
            <person name="La Ragione R."/>
            <person name="Hildebrand F."/>
            <person name="Pallen M.J."/>
        </authorList>
    </citation>
    <scope>NUCLEOTIDE SEQUENCE</scope>
    <source>
        <strain evidence="15">CHK187-11901</strain>
    </source>
</reference>
<keyword evidence="4" id="KW-0808">Transferase</keyword>
<keyword evidence="3" id="KW-0444">Lipid biosynthesis</keyword>
<dbReference type="EC" id="2.7.8.-" evidence="12"/>
<feature type="domain" description="PLD phosphodiesterase" evidence="14">
    <location>
        <begin position="436"/>
        <end position="463"/>
    </location>
</feature>
<reference evidence="15" key="2">
    <citation type="submission" date="2021-04" db="EMBL/GenBank/DDBJ databases">
        <authorList>
            <person name="Gilroy R."/>
        </authorList>
    </citation>
    <scope>NUCLEOTIDE SEQUENCE</scope>
    <source>
        <strain evidence="15">CHK187-11901</strain>
    </source>
</reference>
<keyword evidence="5 13" id="KW-0812">Transmembrane</keyword>
<keyword evidence="10" id="KW-0594">Phospholipid biosynthesis</keyword>
<dbReference type="SMART" id="SM00155">
    <property type="entry name" value="PLDc"/>
    <property type="match status" value="2"/>
</dbReference>
<protein>
    <recommendedName>
        <fullName evidence="12">Cardiolipin synthase</fullName>
        <ecNumber evidence="12">2.7.8.-</ecNumber>
    </recommendedName>
</protein>
<dbReference type="GO" id="GO:0032049">
    <property type="term" value="P:cardiolipin biosynthetic process"/>
    <property type="evidence" value="ECO:0007669"/>
    <property type="project" value="UniProtKB-UniRule"/>
</dbReference>
<organism evidence="15 16">
    <name type="scientific">Candidatus Merdibacter merdavium</name>
    <dbReference type="NCBI Taxonomy" id="2838692"/>
    <lineage>
        <taxon>Bacteria</taxon>
        <taxon>Bacillati</taxon>
        <taxon>Bacillota</taxon>
        <taxon>Erysipelotrichia</taxon>
        <taxon>Erysipelotrichales</taxon>
        <taxon>Erysipelotrichaceae</taxon>
        <taxon>Merdibacter</taxon>
    </lineage>
</organism>
<evidence type="ECO:0000256" key="3">
    <source>
        <dbReference type="ARBA" id="ARBA00022516"/>
    </source>
</evidence>
<evidence type="ECO:0000256" key="12">
    <source>
        <dbReference type="NCBIfam" id="TIGR04265"/>
    </source>
</evidence>
<gene>
    <name evidence="15" type="primary">cls</name>
    <name evidence="15" type="ORF">H9702_00660</name>
</gene>
<dbReference type="PANTHER" id="PTHR21248:SF22">
    <property type="entry name" value="PHOSPHOLIPASE D"/>
    <property type="match status" value="1"/>
</dbReference>
<evidence type="ECO:0000256" key="8">
    <source>
        <dbReference type="ARBA" id="ARBA00023098"/>
    </source>
</evidence>
<dbReference type="AlphaFoldDB" id="A0A9D2NRW6"/>
<evidence type="ECO:0000256" key="11">
    <source>
        <dbReference type="ARBA" id="ARBA00023264"/>
    </source>
</evidence>
<dbReference type="SUPFAM" id="SSF56024">
    <property type="entry name" value="Phospholipase D/nuclease"/>
    <property type="match status" value="2"/>
</dbReference>
<dbReference type="InterPro" id="IPR022924">
    <property type="entry name" value="Cardiolipin_synthase"/>
</dbReference>
<dbReference type="NCBIfam" id="TIGR04265">
    <property type="entry name" value="bac_cardiolipin"/>
    <property type="match status" value="1"/>
</dbReference>
<comment type="subcellular location">
    <subcellularLocation>
        <location evidence="1">Cell membrane</location>
        <topology evidence="1">Multi-pass membrane protein</topology>
    </subcellularLocation>
</comment>
<feature type="domain" description="PLD phosphodiesterase" evidence="14">
    <location>
        <begin position="257"/>
        <end position="284"/>
    </location>
</feature>
<keyword evidence="9 13" id="KW-0472">Membrane</keyword>
<name>A0A9D2NRW6_9FIRM</name>